<dbReference type="InterPro" id="IPR038157">
    <property type="entry name" value="FeoA_core_dom"/>
</dbReference>
<evidence type="ECO:0000256" key="1">
    <source>
        <dbReference type="ARBA" id="ARBA00023004"/>
    </source>
</evidence>
<feature type="compositionally biased region" description="Basic residues" evidence="2">
    <location>
        <begin position="64"/>
        <end position="74"/>
    </location>
</feature>
<evidence type="ECO:0000256" key="2">
    <source>
        <dbReference type="SAM" id="MobiDB-lite"/>
    </source>
</evidence>
<dbReference type="InterPro" id="IPR007167">
    <property type="entry name" value="Fe-transptr_FeoA-like"/>
</dbReference>
<name>A0A1G6Z7I9_9PROT</name>
<dbReference type="PANTHER" id="PTHR42954">
    <property type="entry name" value="FE(2+) TRANSPORT PROTEIN A"/>
    <property type="match status" value="1"/>
</dbReference>
<dbReference type="GO" id="GO:0046914">
    <property type="term" value="F:transition metal ion binding"/>
    <property type="evidence" value="ECO:0007669"/>
    <property type="project" value="InterPro"/>
</dbReference>
<keyword evidence="5" id="KW-1185">Reference proteome</keyword>
<dbReference type="AlphaFoldDB" id="A0A1G6Z7I9"/>
<dbReference type="InterPro" id="IPR008988">
    <property type="entry name" value="Transcriptional_repressor_C"/>
</dbReference>
<dbReference type="Proteomes" id="UP000199412">
    <property type="component" value="Unassembled WGS sequence"/>
</dbReference>
<feature type="region of interest" description="Disordered" evidence="2">
    <location>
        <begin position="1"/>
        <end position="87"/>
    </location>
</feature>
<gene>
    <name evidence="4" type="ORF">SAMN05421720_102283</name>
</gene>
<sequence length="158" mass="16507">MFDGLGRKGRAFGGRGRWRRHGAAPGRGVGGADVAQGPGEHEPEPGHQQGHAHGHGGGAGRGLGRGHGRGRGRNRGGPEAAFEGPSLNDIGTGGLCRVVALHGRGPVRQRLMDLGLVPNARLQVVRSAPLDDPVEVRIEDTFLTLRRAEAAHVQVTDV</sequence>
<feature type="domain" description="Ferrous iron transporter FeoA-like" evidence="3">
    <location>
        <begin position="85"/>
        <end position="157"/>
    </location>
</feature>
<protein>
    <submittedName>
        <fullName evidence="4">Fe2+ transport system protein FeoA</fullName>
    </submittedName>
</protein>
<dbReference type="STRING" id="69960.SAMN05421720_102283"/>
<dbReference type="EMBL" id="FNAP01000002">
    <property type="protein sequence ID" value="SDD98649.1"/>
    <property type="molecule type" value="Genomic_DNA"/>
</dbReference>
<dbReference type="Pfam" id="PF04023">
    <property type="entry name" value="FeoA"/>
    <property type="match status" value="1"/>
</dbReference>
<keyword evidence="1" id="KW-0408">Iron</keyword>
<evidence type="ECO:0000313" key="4">
    <source>
        <dbReference type="EMBL" id="SDD98649.1"/>
    </source>
</evidence>
<reference evidence="4 5" key="1">
    <citation type="submission" date="2016-10" db="EMBL/GenBank/DDBJ databases">
        <authorList>
            <person name="de Groot N.N."/>
        </authorList>
    </citation>
    <scope>NUCLEOTIDE SEQUENCE [LARGE SCALE GENOMIC DNA]</scope>
    <source>
        <strain evidence="4 5">ATCC 700224</strain>
    </source>
</reference>
<organism evidence="4 5">
    <name type="scientific">Rhodospira trueperi</name>
    <dbReference type="NCBI Taxonomy" id="69960"/>
    <lineage>
        <taxon>Bacteria</taxon>
        <taxon>Pseudomonadati</taxon>
        <taxon>Pseudomonadota</taxon>
        <taxon>Alphaproteobacteria</taxon>
        <taxon>Rhodospirillales</taxon>
        <taxon>Rhodospirillaceae</taxon>
        <taxon>Rhodospira</taxon>
    </lineage>
</organism>
<dbReference type="InterPro" id="IPR052713">
    <property type="entry name" value="FeoA"/>
</dbReference>
<evidence type="ECO:0000313" key="5">
    <source>
        <dbReference type="Proteomes" id="UP000199412"/>
    </source>
</evidence>
<dbReference type="PANTHER" id="PTHR42954:SF2">
    <property type="entry name" value="FE(2+) TRANSPORT PROTEIN A"/>
    <property type="match status" value="1"/>
</dbReference>
<dbReference type="OrthoDB" id="9811076at2"/>
<dbReference type="SMART" id="SM00899">
    <property type="entry name" value="FeoA"/>
    <property type="match status" value="1"/>
</dbReference>
<proteinExistence type="predicted"/>
<dbReference type="SUPFAM" id="SSF50037">
    <property type="entry name" value="C-terminal domain of transcriptional repressors"/>
    <property type="match status" value="1"/>
</dbReference>
<dbReference type="Gene3D" id="2.30.30.90">
    <property type="match status" value="1"/>
</dbReference>
<accession>A0A1G6Z7I9</accession>
<dbReference type="RefSeq" id="WP_092782924.1">
    <property type="nucleotide sequence ID" value="NZ_FNAP01000002.1"/>
</dbReference>
<evidence type="ECO:0000259" key="3">
    <source>
        <dbReference type="SMART" id="SM00899"/>
    </source>
</evidence>